<dbReference type="GO" id="GO:0034477">
    <property type="term" value="P:U6 snRNA 3'-end processing"/>
    <property type="evidence" value="ECO:0007669"/>
    <property type="project" value="UniProtKB-UniRule"/>
</dbReference>
<dbReference type="HAMAP" id="MF_03040">
    <property type="entry name" value="USB1"/>
    <property type="match status" value="1"/>
</dbReference>
<dbReference type="EC" id="3.1.4.-" evidence="8"/>
<evidence type="ECO:0000256" key="1">
    <source>
        <dbReference type="ARBA" id="ARBA00022722"/>
    </source>
</evidence>
<comment type="function">
    <text evidence="8">Phosphodiesterase responsible for the U6 snRNA 3' end processing. Acts as an exoribonuclease (RNase) responsible for trimming the poly(U) tract of the last nucleotides in the pre-U6 snRNA molecule, leading to the formation of mature U6 snRNA.</text>
</comment>
<name>A0A6P7XVH4_9AMPH</name>
<keyword evidence="3" id="KW-0456">Lyase</keyword>
<reference evidence="11" key="1">
    <citation type="submission" date="2025-08" db="UniProtKB">
        <authorList>
            <consortium name="RefSeq"/>
        </authorList>
    </citation>
    <scope>IDENTIFICATION</scope>
</reference>
<keyword evidence="10" id="KW-1185">Reference proteome</keyword>
<dbReference type="InterPro" id="IPR009097">
    <property type="entry name" value="Cyclic_Pdiesterase"/>
</dbReference>
<evidence type="ECO:0000256" key="5">
    <source>
        <dbReference type="ARBA" id="ARBA00029300"/>
    </source>
</evidence>
<dbReference type="GO" id="GO:0005634">
    <property type="term" value="C:nucleus"/>
    <property type="evidence" value="ECO:0007669"/>
    <property type="project" value="UniProtKB-SubCell"/>
</dbReference>
<comment type="catalytic activity">
    <reaction evidence="6">
        <text>a 3'-end uridylyl-adenosine-RNA = a 3'-end 2',3'-cyclophospho-uridine-RNA + adenosine</text>
        <dbReference type="Rhea" id="RHEA:67896"/>
        <dbReference type="Rhea" id="RHEA-COMP:17385"/>
        <dbReference type="Rhea" id="RHEA-COMP:17386"/>
        <dbReference type="ChEBI" id="CHEBI:16335"/>
        <dbReference type="ChEBI" id="CHEBI:85644"/>
        <dbReference type="ChEBI" id="CHEBI:176518"/>
    </reaction>
    <physiologicalReaction direction="left-to-right" evidence="6">
        <dbReference type="Rhea" id="RHEA:67897"/>
    </physiologicalReaction>
</comment>
<evidence type="ECO:0000313" key="11">
    <source>
        <dbReference type="RefSeq" id="XP_030059442.1"/>
    </source>
</evidence>
<dbReference type="RefSeq" id="XP_030059442.1">
    <property type="nucleotide sequence ID" value="XM_030203582.1"/>
</dbReference>
<dbReference type="InParanoid" id="A0A6P7XVH4"/>
<comment type="subcellular location">
    <subcellularLocation>
        <location evidence="8">Nucleus</location>
    </subcellularLocation>
</comment>
<feature type="region of interest" description="Disordered" evidence="9">
    <location>
        <begin position="1"/>
        <end position="23"/>
    </location>
</feature>
<evidence type="ECO:0000256" key="3">
    <source>
        <dbReference type="ARBA" id="ARBA00023239"/>
    </source>
</evidence>
<evidence type="ECO:0000256" key="4">
    <source>
        <dbReference type="ARBA" id="ARBA00023242"/>
    </source>
</evidence>
<comment type="function">
    <text evidence="7">3'-5' RNA exonuclease that trims the 3' end of oligo(U) and oligo(A) tracts of the pre-U6 small nuclear RNA (snRNA) molecule, leading to the formation of a mature U6 snRNA 3' end-terminated with a 2',3'-cyclic phosphate. Participates in the U6 snRNA 3' end processing that prevents U6 snRNA degradation. In addition also removes uridines from the 3' end of U6atac snRNA and possibly the vault RNA VTRNA1-1.</text>
</comment>
<dbReference type="GeneID" id="115470410"/>
<dbReference type="PANTHER" id="PTHR13522">
    <property type="entry name" value="U6 SNRNA PHOSPHODIESTERASE 1"/>
    <property type="match status" value="1"/>
</dbReference>
<dbReference type="KEGG" id="muo:115470410"/>
<dbReference type="FunCoup" id="A0A6P7XVH4">
    <property type="interactions" value="1127"/>
</dbReference>
<evidence type="ECO:0000256" key="6">
    <source>
        <dbReference type="ARBA" id="ARBA00029305"/>
    </source>
</evidence>
<dbReference type="FunFam" id="3.90.1140.10:FF:000002">
    <property type="entry name" value="U6 snRNA phosphodiesterase"/>
    <property type="match status" value="1"/>
</dbReference>
<gene>
    <name evidence="8 11" type="primary">USB1</name>
</gene>
<organism evidence="10 11">
    <name type="scientific">Microcaecilia unicolor</name>
    <dbReference type="NCBI Taxonomy" id="1415580"/>
    <lineage>
        <taxon>Eukaryota</taxon>
        <taxon>Metazoa</taxon>
        <taxon>Chordata</taxon>
        <taxon>Craniata</taxon>
        <taxon>Vertebrata</taxon>
        <taxon>Euteleostomi</taxon>
        <taxon>Amphibia</taxon>
        <taxon>Gymnophiona</taxon>
        <taxon>Siphonopidae</taxon>
        <taxon>Microcaecilia</taxon>
    </lineage>
</organism>
<evidence type="ECO:0000313" key="10">
    <source>
        <dbReference type="Proteomes" id="UP000515156"/>
    </source>
</evidence>
<comment type="catalytic activity">
    <reaction evidence="5">
        <text>a 3'-end uridylyl-uridine-RNA = a 3'-end 2',3'-cyclophospho-uridine-RNA + uridine</text>
        <dbReference type="Rhea" id="RHEA:46052"/>
        <dbReference type="Rhea" id="RHEA-COMP:17384"/>
        <dbReference type="Rhea" id="RHEA-COMP:17385"/>
        <dbReference type="ChEBI" id="CHEBI:16704"/>
        <dbReference type="ChEBI" id="CHEBI:85643"/>
        <dbReference type="ChEBI" id="CHEBI:85644"/>
    </reaction>
    <physiologicalReaction direction="left-to-right" evidence="5">
        <dbReference type="Rhea" id="RHEA:46053"/>
    </physiologicalReaction>
</comment>
<dbReference type="AlphaFoldDB" id="A0A6P7XVH4"/>
<evidence type="ECO:0000256" key="2">
    <source>
        <dbReference type="ARBA" id="ARBA00022801"/>
    </source>
</evidence>
<feature type="active site" description="Proton donor/acceptor" evidence="8">
    <location>
        <position position="137"/>
    </location>
</feature>
<proteinExistence type="inferred from homology"/>
<keyword evidence="2 8" id="KW-0378">Hydrolase</keyword>
<dbReference type="GO" id="GO:0016829">
    <property type="term" value="F:lyase activity"/>
    <property type="evidence" value="ECO:0007669"/>
    <property type="project" value="UniProtKB-KW"/>
</dbReference>
<evidence type="ECO:0000256" key="8">
    <source>
        <dbReference type="HAMAP-Rule" id="MF_03040"/>
    </source>
</evidence>
<comment type="similarity">
    <text evidence="8">Belongs to the 2H phosphoesterase superfamily. USB1 family.</text>
</comment>
<sequence length="282" mass="32243">MSSQVLVGYSSSSSSEDETSAQISGCYEKVQKKNSSDGELGKSEVLHDVPQTSRSQICLPVPDSVLNMFQDSKEEHCSDDSAQHGGRVRSFPHERGNWATYVYMPYEANEEFFDLLDLLLSHTRTCGLSLVRMEEFHISLSQTVVLRHHWINPFMQSLRDRLLPVHRFFCVIDQVKVYTNQEKTRTFLGLAVSSGHAQILELISEVDRVLEEFNLQTFYKNSSFHISLAWCVGDLSDKLHGRCLQDLQEMVDHFEDASVLLRCHMQQICCKAGNKIFSFPLR</sequence>
<dbReference type="Proteomes" id="UP000515156">
    <property type="component" value="Chromosome 5"/>
</dbReference>
<dbReference type="Gene3D" id="3.90.1140.10">
    <property type="entry name" value="Cyclic phosphodiesterase"/>
    <property type="match status" value="1"/>
</dbReference>
<dbReference type="SUPFAM" id="SSF55144">
    <property type="entry name" value="LigT-like"/>
    <property type="match status" value="1"/>
</dbReference>
<dbReference type="CTD" id="79650"/>
<evidence type="ECO:0000256" key="9">
    <source>
        <dbReference type="SAM" id="MobiDB-lite"/>
    </source>
</evidence>
<feature type="active site" description="Proton donor/acceptor" evidence="8">
    <location>
        <position position="225"/>
    </location>
</feature>
<dbReference type="InterPro" id="IPR027521">
    <property type="entry name" value="Usb1"/>
</dbReference>
<keyword evidence="1 8" id="KW-0540">Nuclease</keyword>
<evidence type="ECO:0000256" key="7">
    <source>
        <dbReference type="ARBA" id="ARBA00046102"/>
    </source>
</evidence>
<keyword evidence="4 8" id="KW-0539">Nucleus</keyword>
<dbReference type="OrthoDB" id="49151at2759"/>
<protein>
    <recommendedName>
        <fullName evidence="8">U6 snRNA phosphodiesterase</fullName>
        <ecNumber evidence="8">3.1.4.-</ecNumber>
    </recommendedName>
</protein>
<dbReference type="Pfam" id="PF09749">
    <property type="entry name" value="HVSL"/>
    <property type="match status" value="1"/>
</dbReference>
<dbReference type="GO" id="GO:1990838">
    <property type="term" value="F:poly(U)-specific exoribonuclease activity, producing 3' uridine cyclic phosphate ends"/>
    <property type="evidence" value="ECO:0007669"/>
    <property type="project" value="UniProtKB-UniRule"/>
</dbReference>
<accession>A0A6P7XVH4</accession>
<dbReference type="PANTHER" id="PTHR13522:SF3">
    <property type="entry name" value="U6 SNRNA PHOSPHODIESTERASE 1"/>
    <property type="match status" value="1"/>
</dbReference>